<protein>
    <submittedName>
        <fullName evidence="1">Uncharacterized protein</fullName>
    </submittedName>
</protein>
<organism evidence="1 2">
    <name type="scientific">Rotaria sordida</name>
    <dbReference type="NCBI Taxonomy" id="392033"/>
    <lineage>
        <taxon>Eukaryota</taxon>
        <taxon>Metazoa</taxon>
        <taxon>Spiralia</taxon>
        <taxon>Gnathifera</taxon>
        <taxon>Rotifera</taxon>
        <taxon>Eurotatoria</taxon>
        <taxon>Bdelloidea</taxon>
        <taxon>Philodinida</taxon>
        <taxon>Philodinidae</taxon>
        <taxon>Rotaria</taxon>
    </lineage>
</organism>
<name>A0A813SCV3_9BILA</name>
<evidence type="ECO:0000313" key="2">
    <source>
        <dbReference type="Proteomes" id="UP000663864"/>
    </source>
</evidence>
<accession>A0A813SCV3</accession>
<comment type="caution">
    <text evidence="1">The sequence shown here is derived from an EMBL/GenBank/DDBJ whole genome shotgun (WGS) entry which is preliminary data.</text>
</comment>
<dbReference type="AlphaFoldDB" id="A0A813SCV3"/>
<reference evidence="1" key="1">
    <citation type="submission" date="2021-02" db="EMBL/GenBank/DDBJ databases">
        <authorList>
            <person name="Nowell W R."/>
        </authorList>
    </citation>
    <scope>NUCLEOTIDE SEQUENCE</scope>
</reference>
<dbReference type="Proteomes" id="UP000663864">
    <property type="component" value="Unassembled WGS sequence"/>
</dbReference>
<proteinExistence type="predicted"/>
<sequence>MENNGNNYIIMQQPATWNIILYLLGITATLDTCTDTWALWVKIEMNSFSTTTLSVTPVVELAKNEDNNQSIEMIKTTVADHSNLLKIKTKINVKAKKRRPFPHIFHVACSTTVASPTIY</sequence>
<dbReference type="EMBL" id="CAJNOT010000044">
    <property type="protein sequence ID" value="CAF0798673.1"/>
    <property type="molecule type" value="Genomic_DNA"/>
</dbReference>
<gene>
    <name evidence="1" type="ORF">ZHD862_LOCUS2294</name>
</gene>
<evidence type="ECO:0000313" key="1">
    <source>
        <dbReference type="EMBL" id="CAF0798673.1"/>
    </source>
</evidence>